<gene>
    <name evidence="1" type="ORF">PSON_ATCC_30995.1.T0570225</name>
</gene>
<accession>A0A8S1NLN6</accession>
<protein>
    <submittedName>
        <fullName evidence="1">Uncharacterized protein</fullName>
    </submittedName>
</protein>
<proteinExistence type="predicted"/>
<organism evidence="1 2">
    <name type="scientific">Paramecium sonneborni</name>
    <dbReference type="NCBI Taxonomy" id="65129"/>
    <lineage>
        <taxon>Eukaryota</taxon>
        <taxon>Sar</taxon>
        <taxon>Alveolata</taxon>
        <taxon>Ciliophora</taxon>
        <taxon>Intramacronucleata</taxon>
        <taxon>Oligohymenophorea</taxon>
        <taxon>Peniculida</taxon>
        <taxon>Parameciidae</taxon>
        <taxon>Paramecium</taxon>
    </lineage>
</organism>
<dbReference type="AlphaFoldDB" id="A0A8S1NLN6"/>
<dbReference type="EMBL" id="CAJJDN010000057">
    <property type="protein sequence ID" value="CAD8091346.1"/>
    <property type="molecule type" value="Genomic_DNA"/>
</dbReference>
<evidence type="ECO:0000313" key="1">
    <source>
        <dbReference type="EMBL" id="CAD8091346.1"/>
    </source>
</evidence>
<dbReference type="OrthoDB" id="291446at2759"/>
<dbReference type="Proteomes" id="UP000692954">
    <property type="component" value="Unassembled WGS sequence"/>
</dbReference>
<keyword evidence="2" id="KW-1185">Reference proteome</keyword>
<evidence type="ECO:0000313" key="2">
    <source>
        <dbReference type="Proteomes" id="UP000692954"/>
    </source>
</evidence>
<reference evidence="1" key="1">
    <citation type="submission" date="2021-01" db="EMBL/GenBank/DDBJ databases">
        <authorList>
            <consortium name="Genoscope - CEA"/>
            <person name="William W."/>
        </authorList>
    </citation>
    <scope>NUCLEOTIDE SEQUENCE</scope>
</reference>
<name>A0A8S1NLN6_9CILI</name>
<comment type="caution">
    <text evidence="1">The sequence shown here is derived from an EMBL/GenBank/DDBJ whole genome shotgun (WGS) entry which is preliminary data.</text>
</comment>
<sequence>MSSVLSLAGQRWKEFWGTSKTQNPEIEDKKKKINEADQYIRLAGRVIQGIAFQHQQMQLLYGLLSQVLKKLDELEKSQEALSLSKTFDSLSQLHSSKVDKIYTANDSFQEWFDIIEQLRQMLDKYQENRLVFDHYRLKVDQLKNCKGQQRLLRNEQKYNNANTQFQGICVQIIQKMDQILNNKRNMFNQAYQIVIQNETEVYHEAFKKLIKHEDFRSKFGFDNQKQKIDINDLKQQQQQQQQDDLNRIECKSDENISIKDIPALGSDWNPFEQNNKSPYEDQLAQSQIVQSYFSQGAQESVNPFESGEVASFPSIYMPDQKIQSNYKIDYEKFKQSTKQPLE</sequence>